<dbReference type="Proteomes" id="UP000245535">
    <property type="component" value="Unassembled WGS sequence"/>
</dbReference>
<protein>
    <submittedName>
        <fullName evidence="2">Putative autotransporter adhesin-like protein</fullName>
    </submittedName>
</protein>
<dbReference type="RefSeq" id="WP_109622894.1">
    <property type="nucleotide sequence ID" value="NZ_QGDO01000011.1"/>
</dbReference>
<dbReference type="AlphaFoldDB" id="A0A315YW90"/>
<organism evidence="2 3">
    <name type="scientific">Sediminitomix flava</name>
    <dbReference type="NCBI Taxonomy" id="379075"/>
    <lineage>
        <taxon>Bacteria</taxon>
        <taxon>Pseudomonadati</taxon>
        <taxon>Bacteroidota</taxon>
        <taxon>Cytophagia</taxon>
        <taxon>Cytophagales</taxon>
        <taxon>Flammeovirgaceae</taxon>
        <taxon>Sediminitomix</taxon>
    </lineage>
</organism>
<dbReference type="Pfam" id="PF10988">
    <property type="entry name" value="DUF2807"/>
    <property type="match status" value="1"/>
</dbReference>
<comment type="caution">
    <text evidence="2">The sequence shown here is derived from an EMBL/GenBank/DDBJ whole genome shotgun (WGS) entry which is preliminary data.</text>
</comment>
<dbReference type="EMBL" id="QGDO01000011">
    <property type="protein sequence ID" value="PWJ34109.1"/>
    <property type="molecule type" value="Genomic_DNA"/>
</dbReference>
<dbReference type="InterPro" id="IPR021255">
    <property type="entry name" value="DUF2807"/>
</dbReference>
<keyword evidence="3" id="KW-1185">Reference proteome</keyword>
<accession>A0A315YW90</accession>
<reference evidence="2 3" key="1">
    <citation type="submission" date="2018-03" db="EMBL/GenBank/DDBJ databases">
        <title>Genomic Encyclopedia of Archaeal and Bacterial Type Strains, Phase II (KMG-II): from individual species to whole genera.</title>
        <authorList>
            <person name="Goeker M."/>
        </authorList>
    </citation>
    <scope>NUCLEOTIDE SEQUENCE [LARGE SCALE GENOMIC DNA]</scope>
    <source>
        <strain evidence="2 3">DSM 28229</strain>
    </source>
</reference>
<dbReference type="PANTHER" id="PTHR39200:SF1">
    <property type="entry name" value="AUTO-TRANSPORTER ADHESIN HEAD GIN DOMAIN-CONTAINING PROTEIN-RELATED"/>
    <property type="match status" value="1"/>
</dbReference>
<sequence length="237" mass="25597">MRISKRLYTIAFILGVFTFSSCGIKGEGEPIQVSYELSGIEGIDLKLAGDVYIEQSEVSEFTVVGQENVIDNVELIMRDNILRIDFGRSVKDHKGIQFYIKTQEDLRRLKVFGSGKIYSLKTLDSDNIDLGVDGSGRVSVKTIAQNVKAAISGSGSIEVEGTGNFLESNIAGSGQIRADELEVEKCKASISGSGSANLNVSTELEANIDGSGNIYYRGNPEVTKRVSGSGNVIQIRD</sequence>
<dbReference type="PROSITE" id="PS51257">
    <property type="entry name" value="PROKAR_LIPOPROTEIN"/>
    <property type="match status" value="1"/>
</dbReference>
<dbReference type="PANTHER" id="PTHR39200">
    <property type="entry name" value="HYPOTHETICAL EXPORTED PROTEIN"/>
    <property type="match status" value="1"/>
</dbReference>
<dbReference type="OrthoDB" id="1442792at2"/>
<proteinExistence type="predicted"/>
<evidence type="ECO:0000259" key="1">
    <source>
        <dbReference type="Pfam" id="PF10988"/>
    </source>
</evidence>
<feature type="domain" description="Putative auto-transporter adhesin head GIN" evidence="1">
    <location>
        <begin position="42"/>
        <end position="220"/>
    </location>
</feature>
<gene>
    <name evidence="2" type="ORF">BC781_11119</name>
</gene>
<dbReference type="Gene3D" id="2.160.20.120">
    <property type="match status" value="1"/>
</dbReference>
<evidence type="ECO:0000313" key="3">
    <source>
        <dbReference type="Proteomes" id="UP000245535"/>
    </source>
</evidence>
<name>A0A315YW90_SEDFL</name>
<evidence type="ECO:0000313" key="2">
    <source>
        <dbReference type="EMBL" id="PWJ34109.1"/>
    </source>
</evidence>